<keyword evidence="2" id="KW-1185">Reference proteome</keyword>
<protein>
    <submittedName>
        <fullName evidence="1">Uncharacterized protein</fullName>
    </submittedName>
</protein>
<dbReference type="AlphaFoldDB" id="A0A8J2KB46"/>
<comment type="caution">
    <text evidence="1">The sequence shown here is derived from an EMBL/GenBank/DDBJ whole genome shotgun (WGS) entry which is preliminary data.</text>
</comment>
<evidence type="ECO:0000313" key="2">
    <source>
        <dbReference type="Proteomes" id="UP000708208"/>
    </source>
</evidence>
<dbReference type="Proteomes" id="UP000708208">
    <property type="component" value="Unassembled WGS sequence"/>
</dbReference>
<organism evidence="1 2">
    <name type="scientific">Allacma fusca</name>
    <dbReference type="NCBI Taxonomy" id="39272"/>
    <lineage>
        <taxon>Eukaryota</taxon>
        <taxon>Metazoa</taxon>
        <taxon>Ecdysozoa</taxon>
        <taxon>Arthropoda</taxon>
        <taxon>Hexapoda</taxon>
        <taxon>Collembola</taxon>
        <taxon>Symphypleona</taxon>
        <taxon>Sminthuridae</taxon>
        <taxon>Allacma</taxon>
    </lineage>
</organism>
<evidence type="ECO:0000313" key="1">
    <source>
        <dbReference type="EMBL" id="CAG7732922.1"/>
    </source>
</evidence>
<proteinExistence type="predicted"/>
<gene>
    <name evidence="1" type="ORF">AFUS01_LOCUS21401</name>
</gene>
<dbReference type="EMBL" id="CAJVCH010240046">
    <property type="protein sequence ID" value="CAG7732922.1"/>
    <property type="molecule type" value="Genomic_DNA"/>
</dbReference>
<name>A0A8J2KB46_9HEXA</name>
<reference evidence="1" key="1">
    <citation type="submission" date="2021-06" db="EMBL/GenBank/DDBJ databases">
        <authorList>
            <person name="Hodson N. C."/>
            <person name="Mongue J. A."/>
            <person name="Jaron S. K."/>
        </authorList>
    </citation>
    <scope>NUCLEOTIDE SEQUENCE</scope>
</reference>
<accession>A0A8J2KB46</accession>
<sequence>MRSGTEVSSFTACFLAPYESLLSIEYTTNELEETSGDFLKYFYGQTLQTLSSLKITRLRALAEELLDARLVYKLRVKPFKCNPSIYFPGDGHPISLVSSKRLDRSRPNSPQIRKPYTEGLRPELTPQLMTIVCCVKTVHMEDTIGRLFLTAERFIILSQKDDVPPGNGFLSVVTDAVGVMKINVKYKERSNVVKTFVGVESFLKITLHVSLNSSPRVTRNDNVTLIENVENFLSQVEHDGPEAELIISFP</sequence>